<evidence type="ECO:0000313" key="8">
    <source>
        <dbReference type="EMBL" id="MBC8611783.1"/>
    </source>
</evidence>
<evidence type="ECO:0000256" key="6">
    <source>
        <dbReference type="ARBA" id="ARBA00022977"/>
    </source>
</evidence>
<dbReference type="InterPro" id="IPR013749">
    <property type="entry name" value="PM/HMP-P_kinase-1"/>
</dbReference>
<dbReference type="PANTHER" id="PTHR20858:SF17">
    <property type="entry name" value="HYDROXYMETHYLPYRIMIDINE_PHOSPHOMETHYLPYRIMIDINE KINASE THI20-RELATED"/>
    <property type="match status" value="1"/>
</dbReference>
<dbReference type="PANTHER" id="PTHR20858">
    <property type="entry name" value="PHOSPHOMETHYLPYRIMIDINE KINASE"/>
    <property type="match status" value="1"/>
</dbReference>
<dbReference type="AlphaFoldDB" id="A0A8J6PF71"/>
<dbReference type="GO" id="GO:0009443">
    <property type="term" value="P:pyridoxal 5'-phosphate salvage"/>
    <property type="evidence" value="ECO:0007669"/>
    <property type="project" value="InterPro"/>
</dbReference>
<keyword evidence="4 8" id="KW-0418">Kinase</keyword>
<protein>
    <recommendedName>
        <fullName evidence="1">pyridoxal kinase</fullName>
        <ecNumber evidence="1">2.7.1.35</ecNumber>
    </recommendedName>
</protein>
<dbReference type="EMBL" id="JACRTL010000008">
    <property type="protein sequence ID" value="MBC8611783.1"/>
    <property type="molecule type" value="Genomic_DNA"/>
</dbReference>
<dbReference type="GO" id="GO:0005524">
    <property type="term" value="F:ATP binding"/>
    <property type="evidence" value="ECO:0007669"/>
    <property type="project" value="UniProtKB-KW"/>
</dbReference>
<dbReference type="NCBIfam" id="NF005491">
    <property type="entry name" value="PRK07105.1"/>
    <property type="match status" value="1"/>
</dbReference>
<dbReference type="Gene3D" id="3.40.1190.20">
    <property type="match status" value="1"/>
</dbReference>
<proteinExistence type="predicted"/>
<dbReference type="CDD" id="cd01173">
    <property type="entry name" value="pyridoxal_pyridoxamine_kinase"/>
    <property type="match status" value="1"/>
</dbReference>
<evidence type="ECO:0000256" key="5">
    <source>
        <dbReference type="ARBA" id="ARBA00022840"/>
    </source>
</evidence>
<keyword evidence="9" id="KW-1185">Reference proteome</keyword>
<gene>
    <name evidence="8" type="ORF">H8702_11845</name>
</gene>
<comment type="caution">
    <text evidence="8">The sequence shown here is derived from an EMBL/GenBank/DDBJ whole genome shotgun (WGS) entry which is preliminary data.</text>
</comment>
<dbReference type="EC" id="2.7.1.35" evidence="1"/>
<organism evidence="8 9">
    <name type="scientific">Massiliimalia timonensis</name>
    <dbReference type="NCBI Taxonomy" id="1987501"/>
    <lineage>
        <taxon>Bacteria</taxon>
        <taxon>Bacillati</taxon>
        <taxon>Bacillota</taxon>
        <taxon>Clostridia</taxon>
        <taxon>Eubacteriales</taxon>
        <taxon>Oscillospiraceae</taxon>
        <taxon>Massiliimalia</taxon>
    </lineage>
</organism>
<dbReference type="GO" id="GO:0009228">
    <property type="term" value="P:thiamine biosynthetic process"/>
    <property type="evidence" value="ECO:0007669"/>
    <property type="project" value="UniProtKB-KW"/>
</dbReference>
<keyword evidence="6" id="KW-0784">Thiamine biosynthesis</keyword>
<dbReference type="RefSeq" id="WP_093989935.1">
    <property type="nucleotide sequence ID" value="NZ_FYDD01000004.1"/>
</dbReference>
<evidence type="ECO:0000256" key="1">
    <source>
        <dbReference type="ARBA" id="ARBA00012104"/>
    </source>
</evidence>
<dbReference type="SUPFAM" id="SSF53613">
    <property type="entry name" value="Ribokinase-like"/>
    <property type="match status" value="1"/>
</dbReference>
<feature type="domain" description="Pyridoxamine kinase/Phosphomethylpyrimidine kinase" evidence="7">
    <location>
        <begin position="30"/>
        <end position="258"/>
    </location>
</feature>
<evidence type="ECO:0000256" key="4">
    <source>
        <dbReference type="ARBA" id="ARBA00022777"/>
    </source>
</evidence>
<evidence type="ECO:0000256" key="3">
    <source>
        <dbReference type="ARBA" id="ARBA00022741"/>
    </source>
</evidence>
<dbReference type="GO" id="GO:0008972">
    <property type="term" value="F:phosphomethylpyrimidine kinase activity"/>
    <property type="evidence" value="ECO:0007669"/>
    <property type="project" value="TreeGrafter"/>
</dbReference>
<evidence type="ECO:0000313" key="9">
    <source>
        <dbReference type="Proteomes" id="UP000632659"/>
    </source>
</evidence>
<dbReference type="GO" id="GO:0005829">
    <property type="term" value="C:cytosol"/>
    <property type="evidence" value="ECO:0007669"/>
    <property type="project" value="TreeGrafter"/>
</dbReference>
<keyword evidence="2 8" id="KW-0808">Transferase</keyword>
<sequence>MLKRPARVAAIHDLSGFGRCSLTVILPLLSVMGVQAVPVPTAVLSTHTGGFQDIAVRDLSDYIVPALEQYKKEKIGFECIYTGFLASEQQIDDCIRFMDAYPEAMAFVDPVMGDHGKMYRTYTPQLCARMRELVRRANIITPNTTEMSLLLNEPYCPEPLTHQEFKTKLLKLSELGPSTVIVTGVELADMTINNVGYDREHNTFWRVKCSYVPVNYPGTGDIFAGIVVGSILKGDSLPIAMERATRFLELAIKTTFSYSTDPRYGVLLEQTLPWLCKEQVLDHYEVL</sequence>
<dbReference type="Pfam" id="PF08543">
    <property type="entry name" value="Phos_pyr_kin"/>
    <property type="match status" value="1"/>
</dbReference>
<dbReference type="Proteomes" id="UP000632659">
    <property type="component" value="Unassembled WGS sequence"/>
</dbReference>
<dbReference type="InterPro" id="IPR029056">
    <property type="entry name" value="Ribokinase-like"/>
</dbReference>
<keyword evidence="3" id="KW-0547">Nucleotide-binding</keyword>
<evidence type="ECO:0000256" key="2">
    <source>
        <dbReference type="ARBA" id="ARBA00022679"/>
    </source>
</evidence>
<evidence type="ECO:0000259" key="7">
    <source>
        <dbReference type="Pfam" id="PF08543"/>
    </source>
</evidence>
<dbReference type="OrthoDB" id="9800808at2"/>
<name>A0A8J6PF71_9FIRM</name>
<dbReference type="GO" id="GO:0008902">
    <property type="term" value="F:hydroxymethylpyrimidine kinase activity"/>
    <property type="evidence" value="ECO:0007669"/>
    <property type="project" value="TreeGrafter"/>
</dbReference>
<dbReference type="GO" id="GO:0008478">
    <property type="term" value="F:pyridoxal kinase activity"/>
    <property type="evidence" value="ECO:0007669"/>
    <property type="project" value="UniProtKB-EC"/>
</dbReference>
<keyword evidence="5" id="KW-0067">ATP-binding</keyword>
<dbReference type="InterPro" id="IPR004625">
    <property type="entry name" value="PyrdxlKinase"/>
</dbReference>
<reference evidence="8" key="1">
    <citation type="submission" date="2020-08" db="EMBL/GenBank/DDBJ databases">
        <title>Genome public.</title>
        <authorList>
            <person name="Liu C."/>
            <person name="Sun Q."/>
        </authorList>
    </citation>
    <scope>NUCLEOTIDE SEQUENCE</scope>
    <source>
        <strain evidence="8">NSJ-15</strain>
    </source>
</reference>
<accession>A0A8J6PF71</accession>